<dbReference type="PROSITE" id="PS00641">
    <property type="entry name" value="COMPLEX1_75K_1"/>
    <property type="match status" value="1"/>
</dbReference>
<proteinExistence type="inferred from homology"/>
<comment type="subunit">
    <text evidence="13">Composed of 13 different subunits. Subunits NuoCD, E, F, and G constitute the peripheral sector of the complex.</text>
</comment>
<comment type="function">
    <text evidence="2">NDH-1 shuttles electrons from NADH, via FMN and iron-sulfur (Fe-S) centers, to quinones in the respiratory chain. The immediate electron acceptor for the enzyme in this species is believed to be ubiquinone. Couples the redox reaction to proton translocation (for every two electrons transferred, four hydrogen ions are translocated across the cytoplasmic membrane), and thus conserves the redox energy in a proton gradient.</text>
</comment>
<dbReference type="EC" id="7.1.1.-" evidence="15"/>
<dbReference type="Pfam" id="PF01568">
    <property type="entry name" value="Molydop_binding"/>
    <property type="match status" value="1"/>
</dbReference>
<dbReference type="CDD" id="cd02788">
    <property type="entry name" value="MopB_CT_NDH-1_NuoG2-N7"/>
    <property type="match status" value="1"/>
</dbReference>
<dbReference type="GO" id="GO:1990204">
    <property type="term" value="C:oxidoreductase complex"/>
    <property type="evidence" value="ECO:0007669"/>
    <property type="project" value="UniProtKB-ARBA"/>
</dbReference>
<dbReference type="InterPro" id="IPR001041">
    <property type="entry name" value="2Fe-2S_ferredoxin-type"/>
</dbReference>
<evidence type="ECO:0000256" key="6">
    <source>
        <dbReference type="ARBA" id="ARBA00022719"/>
    </source>
</evidence>
<dbReference type="PANTHER" id="PTHR43105">
    <property type="entry name" value="RESPIRATORY NITRATE REDUCTASE"/>
    <property type="match status" value="1"/>
</dbReference>
<comment type="caution">
    <text evidence="19">The sequence shown here is derived from an EMBL/GenBank/DDBJ whole genome shotgun (WGS) entry which is preliminary data.</text>
</comment>
<evidence type="ECO:0000313" key="20">
    <source>
        <dbReference type="Proteomes" id="UP000186878"/>
    </source>
</evidence>
<keyword evidence="5 15" id="KW-0001">2Fe-2S</keyword>
<dbReference type="InterPro" id="IPR009010">
    <property type="entry name" value="Asp_de-COase-like_dom_sf"/>
</dbReference>
<dbReference type="InterPro" id="IPR054351">
    <property type="entry name" value="NADH_UbQ_OxRdtase_ferredoxin"/>
</dbReference>
<dbReference type="Gene3D" id="3.40.50.740">
    <property type="match status" value="1"/>
</dbReference>
<dbReference type="SUPFAM" id="SSF50692">
    <property type="entry name" value="ADC-like"/>
    <property type="match status" value="1"/>
</dbReference>
<dbReference type="Pfam" id="PF00384">
    <property type="entry name" value="Molybdopterin"/>
    <property type="match status" value="1"/>
</dbReference>
<evidence type="ECO:0000256" key="2">
    <source>
        <dbReference type="ARBA" id="ARBA00002378"/>
    </source>
</evidence>
<keyword evidence="8 15" id="KW-1278">Translocase</keyword>
<evidence type="ECO:0000259" key="18">
    <source>
        <dbReference type="PROSITE" id="PS51839"/>
    </source>
</evidence>
<dbReference type="Gene3D" id="3.10.20.740">
    <property type="match status" value="1"/>
</dbReference>
<dbReference type="GO" id="GO:0003954">
    <property type="term" value="F:NADH dehydrogenase activity"/>
    <property type="evidence" value="ECO:0007669"/>
    <property type="project" value="TreeGrafter"/>
</dbReference>
<dbReference type="GO" id="GO:0008137">
    <property type="term" value="F:NADH dehydrogenase (ubiquinone) activity"/>
    <property type="evidence" value="ECO:0007669"/>
    <property type="project" value="UniProtKB-UniRule"/>
</dbReference>
<comment type="similarity">
    <text evidence="3 15">Belongs to the complex I 75 kDa subunit family.</text>
</comment>
<protein>
    <recommendedName>
        <fullName evidence="15">NADH-quinone oxidoreductase</fullName>
        <ecNumber evidence="15">7.1.1.-</ecNumber>
    </recommendedName>
</protein>
<comment type="catalytic activity">
    <reaction evidence="14 15">
        <text>a quinone + NADH + 5 H(+)(in) = a quinol + NAD(+) + 4 H(+)(out)</text>
        <dbReference type="Rhea" id="RHEA:57888"/>
        <dbReference type="ChEBI" id="CHEBI:15378"/>
        <dbReference type="ChEBI" id="CHEBI:24646"/>
        <dbReference type="ChEBI" id="CHEBI:57540"/>
        <dbReference type="ChEBI" id="CHEBI:57945"/>
        <dbReference type="ChEBI" id="CHEBI:132124"/>
    </reaction>
</comment>
<keyword evidence="4 15" id="KW-0004">4Fe-4S</keyword>
<keyword evidence="20" id="KW-1185">Reference proteome</keyword>
<dbReference type="Pfam" id="PF13510">
    <property type="entry name" value="Fer2_4"/>
    <property type="match status" value="1"/>
</dbReference>
<dbReference type="InterPro" id="IPR006657">
    <property type="entry name" value="MoPterin_dinucl-bd_dom"/>
</dbReference>
<dbReference type="InterPro" id="IPR006656">
    <property type="entry name" value="Mopterin_OxRdtase"/>
</dbReference>
<gene>
    <name evidence="19" type="ORF">BTW07_02070</name>
</gene>
<dbReference type="SUPFAM" id="SSF53706">
    <property type="entry name" value="Formate dehydrogenase/DMSO reductase, domains 1-3"/>
    <property type="match status" value="1"/>
</dbReference>
<evidence type="ECO:0000256" key="3">
    <source>
        <dbReference type="ARBA" id="ARBA00005404"/>
    </source>
</evidence>
<dbReference type="CDD" id="cd02771">
    <property type="entry name" value="MopB_NDH-1_NuoG2-N7"/>
    <property type="match status" value="1"/>
</dbReference>
<name>A0A1Q8SWD5_9GAMM</name>
<dbReference type="RefSeq" id="WP_075568500.1">
    <property type="nucleotide sequence ID" value="NZ_MSDO01000002.1"/>
</dbReference>
<dbReference type="PROSITE" id="PS51839">
    <property type="entry name" value="4FE4S_HC3"/>
    <property type="match status" value="1"/>
</dbReference>
<dbReference type="SMART" id="SM00929">
    <property type="entry name" value="NADH-G_4Fe-4S_3"/>
    <property type="match status" value="1"/>
</dbReference>
<dbReference type="InterPro" id="IPR050123">
    <property type="entry name" value="Prok_molybdopt-oxidoreductase"/>
</dbReference>
<feature type="domain" description="2Fe-2S ferredoxin-type" evidence="16">
    <location>
        <begin position="1"/>
        <end position="83"/>
    </location>
</feature>
<dbReference type="GO" id="GO:0042773">
    <property type="term" value="P:ATP synthesis coupled electron transport"/>
    <property type="evidence" value="ECO:0007669"/>
    <property type="project" value="InterPro"/>
</dbReference>
<dbReference type="PROSITE" id="PS00643">
    <property type="entry name" value="COMPLEX1_75K_3"/>
    <property type="match status" value="1"/>
</dbReference>
<organism evidence="19 20">
    <name type="scientific">Salinicola socius</name>
    <dbReference type="NCBI Taxonomy" id="404433"/>
    <lineage>
        <taxon>Bacteria</taxon>
        <taxon>Pseudomonadati</taxon>
        <taxon>Pseudomonadota</taxon>
        <taxon>Gammaproteobacteria</taxon>
        <taxon>Oceanospirillales</taxon>
        <taxon>Halomonadaceae</taxon>
        <taxon>Salinicola</taxon>
    </lineage>
</organism>
<evidence type="ECO:0000256" key="5">
    <source>
        <dbReference type="ARBA" id="ARBA00022714"/>
    </source>
</evidence>
<evidence type="ECO:0000256" key="11">
    <source>
        <dbReference type="ARBA" id="ARBA00023027"/>
    </source>
</evidence>
<evidence type="ECO:0000256" key="8">
    <source>
        <dbReference type="ARBA" id="ARBA00022967"/>
    </source>
</evidence>
<dbReference type="OrthoDB" id="9810782at2"/>
<dbReference type="SMART" id="SM00926">
    <property type="entry name" value="Molybdop_Fe4S4"/>
    <property type="match status" value="1"/>
</dbReference>
<evidence type="ECO:0000256" key="14">
    <source>
        <dbReference type="ARBA" id="ARBA00047712"/>
    </source>
</evidence>
<comment type="function">
    <text evidence="15">NDH-1 shuttles electrons from NADH, via FMN and iron-sulfur (Fe-S) centers, to quinones in the respiratory chain. Couples the redox reaction to proton translocation (for every two electrons transferred, four hydrogen ions are translocated across the cytoplasmic membrane), and thus conserves the redox energy in a proton gradient.</text>
</comment>
<dbReference type="EMBL" id="MSDO01000002">
    <property type="protein sequence ID" value="OLO05756.1"/>
    <property type="molecule type" value="Genomic_DNA"/>
</dbReference>
<evidence type="ECO:0000256" key="9">
    <source>
        <dbReference type="ARBA" id="ARBA00023004"/>
    </source>
</evidence>
<dbReference type="InterPro" id="IPR006963">
    <property type="entry name" value="Mopterin_OxRdtase_4Fe-4S_dom"/>
</dbReference>
<dbReference type="STRING" id="404433.BTW07_02070"/>
<dbReference type="FunFam" id="3.10.20.740:FF:000002">
    <property type="entry name" value="NADH-quinone oxidoreductase"/>
    <property type="match status" value="1"/>
</dbReference>
<dbReference type="InterPro" id="IPR010228">
    <property type="entry name" value="NADH_UbQ_OxRdtase_Gsu"/>
</dbReference>
<sequence>MATIHVDGNDYEVEDSDNLLHACLSLGLDIPYFCWHPAMGSVGACRQCAVKQYKDADDDRGMLVMSCMAPVKDDAYISIDDEEAKTFRQTVIEWLMVNHPHDCPVCEEGGHCHLQDMTVMTGHDRRRYRFRKRTHRNQNLGPFIAHEMNRCITCYRCTRFYQDYAGGEDLGAFGAHDNVYFGRVTDGTLESEFSGNLTEVCPTGVFTDQTHSDHYTRKWDLQFAPSVCHQCASGCNISPGERYGDIRRIENRYNGDVNGYFLCDRGRFGYGYVNRKDRPTRPESRDEMGIISPLEVDEALDRAADTLRAARRVIGIGSPRASLESNHRLRQMVGDANFSTGIEAGELARIQRMEALNREAGLATPSLREIEQCDAILVLGEDLIQSAARVALSVRQAVRSKGAELGEARGIPEWNAEAVKTIAQDAGHPLFVVTPDVTKLDGIATYAGRLAPDDIARLGFAVAHALDSTAPAVDGLDAATSQWVERIADALLAAKKPLVIAGESLGSMAILEAAGNIARALGRRQRPDAGLTLVRREANSVGLGLLGGESLDWALAQLATGDADGVVILENDLYTRLPASRVDDALDRATAVVVVDHQRTPTWERAGVALPAGTFAESDGTLVSLEGRAQRFYQVFDPSYLRPDTRIRESWRWLHALHATLDRQPVETILLDDLTQAVAEEVPIFAPLHQNTPEAMFRIHGLKLAREPHRYSGRTAMRADLNVNEPRAPVDLDTPFAFSMEGYAGYQEPRREVAFAWAPGWNSPQAWNKFQDEVGGHLRAGDPGKRLFLAPNAGITAGGGDYCTEIPAAFTPRHGEWQVIDLPQLFGGDEMSRRAEPIRERMATPQVALSEADAARLGIVAGETVSVALDGASLTLPVRLSAGLPQGVIGLPSGTIQEITGALTPGVTRWGRLTPEASGRRASVEEGRP</sequence>
<evidence type="ECO:0000256" key="1">
    <source>
        <dbReference type="ARBA" id="ARBA00001966"/>
    </source>
</evidence>
<dbReference type="Pfam" id="PF22117">
    <property type="entry name" value="Fer4_Nqo3"/>
    <property type="match status" value="1"/>
</dbReference>
<dbReference type="PROSITE" id="PS00642">
    <property type="entry name" value="COMPLEX1_75K_2"/>
    <property type="match status" value="1"/>
</dbReference>
<dbReference type="GO" id="GO:0051539">
    <property type="term" value="F:4 iron, 4 sulfur cluster binding"/>
    <property type="evidence" value="ECO:0007669"/>
    <property type="project" value="UniProtKB-KW"/>
</dbReference>
<dbReference type="SUPFAM" id="SSF54862">
    <property type="entry name" value="4Fe-4S ferredoxins"/>
    <property type="match status" value="1"/>
</dbReference>
<dbReference type="PANTHER" id="PTHR43105:SF10">
    <property type="entry name" value="NADH-QUINONE OXIDOREDUCTASE SUBUNIT G"/>
    <property type="match status" value="1"/>
</dbReference>
<comment type="cofactor">
    <cofactor evidence="1 15">
        <name>[4Fe-4S] cluster</name>
        <dbReference type="ChEBI" id="CHEBI:49883"/>
    </cofactor>
</comment>
<evidence type="ECO:0000256" key="13">
    <source>
        <dbReference type="ARBA" id="ARBA00026021"/>
    </source>
</evidence>
<dbReference type="Pfam" id="PF10588">
    <property type="entry name" value="NADH-G_4Fe-4S_3"/>
    <property type="match status" value="1"/>
</dbReference>
<dbReference type="CDD" id="cd00207">
    <property type="entry name" value="fer2"/>
    <property type="match status" value="1"/>
</dbReference>
<dbReference type="InterPro" id="IPR036010">
    <property type="entry name" value="2Fe-2S_ferredoxin-like_sf"/>
</dbReference>
<evidence type="ECO:0000256" key="10">
    <source>
        <dbReference type="ARBA" id="ARBA00023014"/>
    </source>
</evidence>
<reference evidence="19 20" key="1">
    <citation type="submission" date="2016-12" db="EMBL/GenBank/DDBJ databases">
        <title>Draft genome sequences of strains Salinicola socius SMB35, Salinicola sp. MH3R3-1 and Chromohalobacter sp. SMB17 from the Verkhnekamsk potash mining region of Russia.</title>
        <authorList>
            <person name="Mavrodi D.V."/>
            <person name="Olsson B.E."/>
            <person name="Korsakova E.S."/>
            <person name="Pyankova A."/>
            <person name="Mavrodi O.V."/>
            <person name="Plotnikova E.G."/>
        </authorList>
    </citation>
    <scope>NUCLEOTIDE SEQUENCE [LARGE SCALE GENOMIC DNA]</scope>
    <source>
        <strain evidence="19 20">SMB35</strain>
    </source>
</reference>
<keyword evidence="10 15" id="KW-0411">Iron-sulfur</keyword>
<dbReference type="GO" id="GO:0046872">
    <property type="term" value="F:metal ion binding"/>
    <property type="evidence" value="ECO:0007669"/>
    <property type="project" value="UniProtKB-UniRule"/>
</dbReference>
<keyword evidence="7 15" id="KW-0479">Metal-binding</keyword>
<dbReference type="GO" id="GO:0048038">
    <property type="term" value="F:quinone binding"/>
    <property type="evidence" value="ECO:0007669"/>
    <property type="project" value="UniProtKB-UniRule"/>
</dbReference>
<dbReference type="InterPro" id="IPR019574">
    <property type="entry name" value="NADH_UbQ_OxRdtase_Gsu_4Fe4S-bd"/>
</dbReference>
<keyword evidence="12" id="KW-0830">Ubiquinone</keyword>
<keyword evidence="9 15" id="KW-0408">Iron</keyword>
<evidence type="ECO:0000256" key="15">
    <source>
        <dbReference type="RuleBase" id="RU003525"/>
    </source>
</evidence>
<dbReference type="GO" id="GO:0043546">
    <property type="term" value="F:molybdopterin cofactor binding"/>
    <property type="evidence" value="ECO:0007669"/>
    <property type="project" value="InterPro"/>
</dbReference>
<accession>A0A1Q8SWD5</accession>
<dbReference type="FunFam" id="2.20.25.90:FF:000003">
    <property type="entry name" value="NADH-quinone oxidoreductase"/>
    <property type="match status" value="1"/>
</dbReference>
<keyword evidence="11 15" id="KW-0520">NAD</keyword>
<dbReference type="AlphaFoldDB" id="A0A1Q8SWD5"/>
<evidence type="ECO:0000256" key="12">
    <source>
        <dbReference type="ARBA" id="ARBA00023075"/>
    </source>
</evidence>
<dbReference type="PROSITE" id="PS51085">
    <property type="entry name" value="2FE2S_FER_2"/>
    <property type="match status" value="1"/>
</dbReference>
<comment type="cofactor">
    <cofactor evidence="15">
        <name>[2Fe-2S] cluster</name>
        <dbReference type="ChEBI" id="CHEBI:190135"/>
    </cofactor>
    <text evidence="15">Binds 1 [2Fe-2S] cluster per subunit.</text>
</comment>
<evidence type="ECO:0000256" key="7">
    <source>
        <dbReference type="ARBA" id="ARBA00022723"/>
    </source>
</evidence>
<evidence type="ECO:0000259" key="16">
    <source>
        <dbReference type="PROSITE" id="PS51085"/>
    </source>
</evidence>
<dbReference type="Gene3D" id="2.40.40.20">
    <property type="match status" value="1"/>
</dbReference>
<dbReference type="PROSITE" id="PS51669">
    <property type="entry name" value="4FE4S_MOW_BIS_MGD"/>
    <property type="match status" value="1"/>
</dbReference>
<dbReference type="GO" id="GO:0016020">
    <property type="term" value="C:membrane"/>
    <property type="evidence" value="ECO:0007669"/>
    <property type="project" value="InterPro"/>
</dbReference>
<feature type="domain" description="4Fe-4S Mo/W bis-MGD-type" evidence="17">
    <location>
        <begin position="221"/>
        <end position="277"/>
    </location>
</feature>
<dbReference type="SUPFAM" id="SSF54292">
    <property type="entry name" value="2Fe-2S ferredoxin-like"/>
    <property type="match status" value="1"/>
</dbReference>
<dbReference type="Pfam" id="PF04879">
    <property type="entry name" value="Molybdop_Fe4S4"/>
    <property type="match status" value="1"/>
</dbReference>
<evidence type="ECO:0000259" key="17">
    <source>
        <dbReference type="PROSITE" id="PS51669"/>
    </source>
</evidence>
<evidence type="ECO:0000256" key="4">
    <source>
        <dbReference type="ARBA" id="ARBA00022485"/>
    </source>
</evidence>
<evidence type="ECO:0000313" key="19">
    <source>
        <dbReference type="EMBL" id="OLO05756.1"/>
    </source>
</evidence>
<dbReference type="NCBIfam" id="TIGR01973">
    <property type="entry name" value="NuoG"/>
    <property type="match status" value="1"/>
</dbReference>
<dbReference type="InterPro" id="IPR000283">
    <property type="entry name" value="NADH_UbQ_OxRdtase_75kDa_su_CS"/>
</dbReference>
<keyword evidence="6 15" id="KW-0874">Quinone</keyword>
<dbReference type="Gene3D" id="3.30.200.210">
    <property type="match status" value="1"/>
</dbReference>
<dbReference type="GO" id="GO:0051537">
    <property type="term" value="F:2 iron, 2 sulfur cluster binding"/>
    <property type="evidence" value="ECO:0007669"/>
    <property type="project" value="UniProtKB-UniRule"/>
</dbReference>
<dbReference type="Proteomes" id="UP000186878">
    <property type="component" value="Unassembled WGS sequence"/>
</dbReference>
<feature type="domain" description="4Fe-4S His(Cys)3-ligated-type" evidence="18">
    <location>
        <begin position="83"/>
        <end position="122"/>
    </location>
</feature>